<evidence type="ECO:0000313" key="3">
    <source>
        <dbReference type="Proteomes" id="UP001212997"/>
    </source>
</evidence>
<evidence type="ECO:0000313" key="2">
    <source>
        <dbReference type="EMBL" id="KAJ3491533.1"/>
    </source>
</evidence>
<feature type="region of interest" description="Disordered" evidence="1">
    <location>
        <begin position="368"/>
        <end position="419"/>
    </location>
</feature>
<proteinExistence type="predicted"/>
<protein>
    <submittedName>
        <fullName evidence="2">Uncharacterized protein</fullName>
    </submittedName>
</protein>
<feature type="region of interest" description="Disordered" evidence="1">
    <location>
        <begin position="211"/>
        <end position="242"/>
    </location>
</feature>
<feature type="compositionally biased region" description="Acidic residues" evidence="1">
    <location>
        <begin position="40"/>
        <end position="72"/>
    </location>
</feature>
<accession>A0AAD5VDD2</accession>
<dbReference type="Proteomes" id="UP001212997">
    <property type="component" value="Unassembled WGS sequence"/>
</dbReference>
<evidence type="ECO:0000256" key="1">
    <source>
        <dbReference type="SAM" id="MobiDB-lite"/>
    </source>
</evidence>
<sequence>MAESGASPAVSPGTRSPGEGEKGGTVAVPPEKLFDKNVEVEEEEEEKDEEEKDEEEKDEEEKDEEEKDEEDGFDQLVDDAMEDLPPKVLRTNKSTKELVLPDKMFRLPEQTDQMISNRNYQVMLPIASKKSIKGRTLQQYKGLIHLITHAEQNEIAQLRAKRVITRILEMSRIEDLWRDHAAKTHADEVAQNGSSDAAYSEEGMLSAIKQQVHSDKKPIHRRPAAGSSRQSEKQQSGKAVAHHPSLFLRLDENFTKVRCHSGTCNRQKLCSPHDIVCRRECIAPNPTYTHWECLTHGALAVLKDNPSRYTFDGTLNTQSKRKLQAVISGKRKRPQDEEPTEQEIEKRDIVAITLKAKTRQKRANDYSVAFKDKRGARHAAKKARIDDLKSGLQEDEGSGNNKDDEGNGGHKDDEELMTA</sequence>
<feature type="compositionally biased region" description="Basic and acidic residues" evidence="1">
    <location>
        <begin position="401"/>
        <end position="413"/>
    </location>
</feature>
<feature type="region of interest" description="Disordered" evidence="1">
    <location>
        <begin position="1"/>
        <end position="72"/>
    </location>
</feature>
<dbReference type="EMBL" id="JANAWD010000011">
    <property type="protein sequence ID" value="KAJ3491533.1"/>
    <property type="molecule type" value="Genomic_DNA"/>
</dbReference>
<organism evidence="2 3">
    <name type="scientific">Meripilus lineatus</name>
    <dbReference type="NCBI Taxonomy" id="2056292"/>
    <lineage>
        <taxon>Eukaryota</taxon>
        <taxon>Fungi</taxon>
        <taxon>Dikarya</taxon>
        <taxon>Basidiomycota</taxon>
        <taxon>Agaricomycotina</taxon>
        <taxon>Agaricomycetes</taxon>
        <taxon>Polyporales</taxon>
        <taxon>Meripilaceae</taxon>
        <taxon>Meripilus</taxon>
    </lineage>
</organism>
<feature type="compositionally biased region" description="Polar residues" evidence="1">
    <location>
        <begin position="227"/>
        <end position="237"/>
    </location>
</feature>
<dbReference type="AlphaFoldDB" id="A0AAD5VDD2"/>
<gene>
    <name evidence="2" type="ORF">NLI96_g676</name>
</gene>
<keyword evidence="3" id="KW-1185">Reference proteome</keyword>
<comment type="caution">
    <text evidence="2">The sequence shown here is derived from an EMBL/GenBank/DDBJ whole genome shotgun (WGS) entry which is preliminary data.</text>
</comment>
<reference evidence="2" key="1">
    <citation type="submission" date="2022-07" db="EMBL/GenBank/DDBJ databases">
        <title>Genome Sequence of Physisporinus lineatus.</title>
        <authorList>
            <person name="Buettner E."/>
        </authorList>
    </citation>
    <scope>NUCLEOTIDE SEQUENCE</scope>
    <source>
        <strain evidence="2">VT162</strain>
    </source>
</reference>
<name>A0AAD5VDD2_9APHY</name>